<dbReference type="Pfam" id="PF18701">
    <property type="entry name" value="DUF5641"/>
    <property type="match status" value="1"/>
</dbReference>
<feature type="region of interest" description="Disordered" evidence="1">
    <location>
        <begin position="523"/>
        <end position="556"/>
    </location>
</feature>
<evidence type="ECO:0000256" key="1">
    <source>
        <dbReference type="SAM" id="MobiDB-lite"/>
    </source>
</evidence>
<reference evidence="3" key="1">
    <citation type="submission" date="2021-03" db="EMBL/GenBank/DDBJ databases">
        <authorList>
            <person name="Bekaert M."/>
        </authorList>
    </citation>
    <scope>NUCLEOTIDE SEQUENCE</scope>
</reference>
<feature type="compositionally biased region" description="Polar residues" evidence="1">
    <location>
        <begin position="528"/>
        <end position="556"/>
    </location>
</feature>
<evidence type="ECO:0000313" key="4">
    <source>
        <dbReference type="Proteomes" id="UP000683360"/>
    </source>
</evidence>
<evidence type="ECO:0000259" key="2">
    <source>
        <dbReference type="Pfam" id="PF18701"/>
    </source>
</evidence>
<organism evidence="3 4">
    <name type="scientific">Mytilus edulis</name>
    <name type="common">Blue mussel</name>
    <dbReference type="NCBI Taxonomy" id="6550"/>
    <lineage>
        <taxon>Eukaryota</taxon>
        <taxon>Metazoa</taxon>
        <taxon>Spiralia</taxon>
        <taxon>Lophotrochozoa</taxon>
        <taxon>Mollusca</taxon>
        <taxon>Bivalvia</taxon>
        <taxon>Autobranchia</taxon>
        <taxon>Pteriomorphia</taxon>
        <taxon>Mytilida</taxon>
        <taxon>Mytiloidea</taxon>
        <taxon>Mytilidae</taxon>
        <taxon>Mytilinae</taxon>
        <taxon>Mytilus</taxon>
    </lineage>
</organism>
<feature type="region of interest" description="Disordered" evidence="1">
    <location>
        <begin position="127"/>
        <end position="157"/>
    </location>
</feature>
<dbReference type="PANTHER" id="PTHR47331:SF7">
    <property type="match status" value="1"/>
</dbReference>
<comment type="caution">
    <text evidence="3">The sequence shown here is derived from an EMBL/GenBank/DDBJ whole genome shotgun (WGS) entry which is preliminary data.</text>
</comment>
<feature type="domain" description="DUF5641" evidence="2">
    <location>
        <begin position="774"/>
        <end position="871"/>
    </location>
</feature>
<sequence>MSHSESVSDRELRSLRTLTSDGDHLFEQSNERHHYILRTIKRDIDAILLDVEDNPVVDLSTASTYREELLKLSEKYEKEANRYFDYLKSYRTRESESEHASFKVSFYALKAKISVVKQHLSELLPRRSIENSERTHKSRSSQHSSRHTVSTRHSSLSAQSEILKQTVKLETAKTRLKYAKEEAELLHREATLKAEKNVLAMKRDVDEAESGLQAVKKALDFDLKDYGESYEPPRIADPVVQHANENKMSERKYRSANIPDTRNITEQRTAEFVEQQRSHHSLHLSKHNLEVNNVNIPIHSLEPLNPTAQPFVPTQRNEAHELAKFMVKKDLITSRLISFDDQPSHYSSWKISFQHIMTELDTNPLEQLDLLTKYLGPSSKQYAQNIRCANAHNPATAVRLIWERLDARFGSPEMIESSLHSRIVNFPKLSNDNRKELYDLADLAAEIESIRRDEKFSTIFAYFDSSLGVNRFVTRLPYNIQEKWTTTANGYKSKHNGAYPPFSFFVPFLQNIAKVRNDPGFIYDNQDTKPTTSKQTRFQSPTQVSSIKTDIGSNDNRPPFQKSNEDLCPLHGTNHTLNTCRGFRAKPLSERLDLIKQKGLCFKCCGPKKHFRDKCKENVKCSVCGSCDHPSALHVDVESEPQQKHEEENSNEQISSICTKICDSIYNTRFFKQDDGHWIAPLPFKPNKPSLENNKQIAERRAKSFDMNLRCNSVKRTHVLEFMQKLLDREHAQIAPKLSPECPSILSPSSLLTMKTSPDVKPFPLFGPKDMLKSQWKCAQGLAEEFWRRWKSEYLHELQIRTKWQTDRRNLQVGDLILMKDQDTPRNSWPVGLVDRIFPSSDGKIRKVEVAIVKDGKRTTYTRPITELVTLLEVD</sequence>
<feature type="compositionally biased region" description="Basic residues" evidence="1">
    <location>
        <begin position="136"/>
        <end position="150"/>
    </location>
</feature>
<dbReference type="Proteomes" id="UP000683360">
    <property type="component" value="Unassembled WGS sequence"/>
</dbReference>
<keyword evidence="4" id="KW-1185">Reference proteome</keyword>
<dbReference type="AlphaFoldDB" id="A0A8S3U9B9"/>
<evidence type="ECO:0000313" key="3">
    <source>
        <dbReference type="EMBL" id="CAG2239411.1"/>
    </source>
</evidence>
<dbReference type="EMBL" id="CAJPWZ010002519">
    <property type="protein sequence ID" value="CAG2239411.1"/>
    <property type="molecule type" value="Genomic_DNA"/>
</dbReference>
<protein>
    <recommendedName>
        <fullName evidence="2">DUF5641 domain-containing protein</fullName>
    </recommendedName>
</protein>
<dbReference type="PANTHER" id="PTHR47331">
    <property type="entry name" value="PHD-TYPE DOMAIN-CONTAINING PROTEIN"/>
    <property type="match status" value="1"/>
</dbReference>
<dbReference type="OrthoDB" id="8052806at2759"/>
<name>A0A8S3U9B9_MYTED</name>
<proteinExistence type="predicted"/>
<gene>
    <name evidence="3" type="ORF">MEDL_51786</name>
</gene>
<accession>A0A8S3U9B9</accession>
<dbReference type="InterPro" id="IPR040676">
    <property type="entry name" value="DUF5641"/>
</dbReference>